<dbReference type="EMBL" id="JASBWT010000015">
    <property type="protein sequence ID" value="KAJ9098111.1"/>
    <property type="molecule type" value="Genomic_DNA"/>
</dbReference>
<gene>
    <name evidence="1" type="ORF">QFC21_004440</name>
</gene>
<dbReference type="Proteomes" id="UP001227268">
    <property type="component" value="Unassembled WGS sequence"/>
</dbReference>
<evidence type="ECO:0000313" key="1">
    <source>
        <dbReference type="EMBL" id="KAJ9098111.1"/>
    </source>
</evidence>
<evidence type="ECO:0000313" key="2">
    <source>
        <dbReference type="Proteomes" id="UP001227268"/>
    </source>
</evidence>
<accession>A0ACC2VHM3</accession>
<reference evidence="1" key="1">
    <citation type="submission" date="2023-04" db="EMBL/GenBank/DDBJ databases">
        <title>Draft Genome sequencing of Naganishia species isolated from polar environments using Oxford Nanopore Technology.</title>
        <authorList>
            <person name="Leo P."/>
            <person name="Venkateswaran K."/>
        </authorList>
    </citation>
    <scope>NUCLEOTIDE SEQUENCE</scope>
    <source>
        <strain evidence="1">MNA-CCFEE 5423</strain>
    </source>
</reference>
<protein>
    <submittedName>
        <fullName evidence="1">Uncharacterized protein</fullName>
    </submittedName>
</protein>
<proteinExistence type="predicted"/>
<keyword evidence="2" id="KW-1185">Reference proteome</keyword>
<organism evidence="1 2">
    <name type="scientific">Naganishia friedmannii</name>
    <dbReference type="NCBI Taxonomy" id="89922"/>
    <lineage>
        <taxon>Eukaryota</taxon>
        <taxon>Fungi</taxon>
        <taxon>Dikarya</taxon>
        <taxon>Basidiomycota</taxon>
        <taxon>Agaricomycotina</taxon>
        <taxon>Tremellomycetes</taxon>
        <taxon>Filobasidiales</taxon>
        <taxon>Filobasidiaceae</taxon>
        <taxon>Naganishia</taxon>
    </lineage>
</organism>
<comment type="caution">
    <text evidence="1">The sequence shown here is derived from an EMBL/GenBank/DDBJ whole genome shotgun (WGS) entry which is preliminary data.</text>
</comment>
<sequence>MSTKHRILTSASRARVRSPATSSVLAQARLAPRSCSATSALVVGFAFRSYSAAVALQQHEEVSQHAPTDDRRYVVEEEEHGSRDVEDPAESGESRFWASALTSPLEELADDEVIKVLEEALRENRLVEDEGDGSGSDDMDDYQPSRPTTRTPLLSRDSLVRFPIDDAAAAAVAATPLPTRTAVSLITLVLAIRTRPTYRHILSTIPSSLFGALLTHLIVDIGAIHLVHLLLHDISTRSFGRLDIVREALGVRCRSYTVTEGSNDGYPGAEGVQVAGRAMAMVDKRHILNLLEMLDESCLRPPSAHPGSTIDNSPDQHYLDHQTLRTVLKLAVDDSPSAPGSAPVLAIDAARLVHIASAFVQSIHAKSTTDTLMDKENEDDIWLLQQTLLSLVRAHETRAGQAVHKLLLNRRWIIDDPCLRRPSNTGSSATATANRASTRRLTSLGVCIALINTLNQDQQPVRALQLIELAARENMVKPHSTLGPIFEMSANTTCRIVIASRSPAALERMASVVPVVISGGKVDVSPRLVKAFHEVCDEDVEGKGRGTMKRFVRGLWECVVDAKARRASLRVVGKTRSNLEPELHHFLPTGRPLAHLLEYMAQKSTPWQGSDAAMLRWLVETITVEPAAFLEPATAGAVVIALLSFEASALPRRSVKRLYERIVDERDDTGRDASAIVSRRRGLDDQFARDRLRMGVITDSEAMLKLVQVSVSRSVTCAPLLPRPDGDLDPAMLIVQRYIQYSPPLAQLAVDDLARLARAFFLLGEGKAGVRMVKYIIVHRTPSIDVMAQRKPGGAAAEHEDKAVRILRWSLTNVPSSAGEQFLELLDLALAQSIGSTEVVTSKRLFENFMQKGNKALESCQSPEPADEHHWKGRLEVLRSQWETRYNSRKENPTRVVRTKAS</sequence>
<name>A0ACC2VHM3_9TREE</name>